<feature type="transmembrane region" description="Helical" evidence="7">
    <location>
        <begin position="273"/>
        <end position="290"/>
    </location>
</feature>
<keyword evidence="4 7" id="KW-0812">Transmembrane</keyword>
<dbReference type="InterPro" id="IPR000515">
    <property type="entry name" value="MetI-like"/>
</dbReference>
<protein>
    <submittedName>
        <fullName evidence="9">Putative aldouronate transport system permease protein</fullName>
    </submittedName>
</protein>
<feature type="transmembrane region" description="Helical" evidence="7">
    <location>
        <begin position="153"/>
        <end position="174"/>
    </location>
</feature>
<evidence type="ECO:0000256" key="4">
    <source>
        <dbReference type="ARBA" id="ARBA00022692"/>
    </source>
</evidence>
<dbReference type="OrthoDB" id="157184at2"/>
<keyword evidence="5 7" id="KW-1133">Transmembrane helix</keyword>
<keyword evidence="6 7" id="KW-0472">Membrane</keyword>
<gene>
    <name evidence="9" type="ORF">SAMN02746066_02110</name>
</gene>
<evidence type="ECO:0000256" key="1">
    <source>
        <dbReference type="ARBA" id="ARBA00004651"/>
    </source>
</evidence>
<organism evidence="9 10">
    <name type="scientific">Anaerosporobacter mobilis DSM 15930</name>
    <dbReference type="NCBI Taxonomy" id="1120996"/>
    <lineage>
        <taxon>Bacteria</taxon>
        <taxon>Bacillati</taxon>
        <taxon>Bacillota</taxon>
        <taxon>Clostridia</taxon>
        <taxon>Lachnospirales</taxon>
        <taxon>Lachnospiraceae</taxon>
        <taxon>Anaerosporobacter</taxon>
    </lineage>
</organism>
<dbReference type="RefSeq" id="WP_084139193.1">
    <property type="nucleotide sequence ID" value="NZ_FRCP01000010.1"/>
</dbReference>
<sequence length="305" mass="34510">MKKKQSEQSNSNIKMGKSNRTLMLICYLCIAVFAILCLFPFALMITSSFMTEREIVAEGYKLFPKNWSLSAYRYLLDNPTKLLSSYRVTITITVVGTAIGLFIMSMAGYVLNRKDFKYRNFFSFFIYFTTLFSGGLVPTYILYVRYLNLKDNIWALILPGLVSAWSIFLMRNFMKSIPDELYESATMDGAGPFKIYIRVFMPLALPSLATIGLFLALGYWNEWYNASLYIDTATKYPLQYFLQKMVNQTSIDSLTSLGHVIDAASVPTQSVKMATAVLATGPIILLYPFVQRFFVSGLTVGSVKG</sequence>
<name>A0A1M7J2K1_9FIRM</name>
<feature type="transmembrane region" description="Helical" evidence="7">
    <location>
        <begin position="21"/>
        <end position="43"/>
    </location>
</feature>
<feature type="transmembrane region" description="Helical" evidence="7">
    <location>
        <begin position="195"/>
        <end position="220"/>
    </location>
</feature>
<evidence type="ECO:0000313" key="9">
    <source>
        <dbReference type="EMBL" id="SHM47320.1"/>
    </source>
</evidence>
<feature type="transmembrane region" description="Helical" evidence="7">
    <location>
        <begin position="121"/>
        <end position="141"/>
    </location>
</feature>
<keyword evidence="10" id="KW-1185">Reference proteome</keyword>
<accession>A0A1M7J2K1</accession>
<dbReference type="Gene3D" id="1.10.3720.10">
    <property type="entry name" value="MetI-like"/>
    <property type="match status" value="1"/>
</dbReference>
<keyword evidence="3" id="KW-1003">Cell membrane</keyword>
<dbReference type="EMBL" id="FRCP01000010">
    <property type="protein sequence ID" value="SHM47320.1"/>
    <property type="molecule type" value="Genomic_DNA"/>
</dbReference>
<evidence type="ECO:0000256" key="5">
    <source>
        <dbReference type="ARBA" id="ARBA00022989"/>
    </source>
</evidence>
<evidence type="ECO:0000259" key="8">
    <source>
        <dbReference type="PROSITE" id="PS50928"/>
    </source>
</evidence>
<evidence type="ECO:0000313" key="10">
    <source>
        <dbReference type="Proteomes" id="UP000184038"/>
    </source>
</evidence>
<dbReference type="InterPro" id="IPR035906">
    <property type="entry name" value="MetI-like_sf"/>
</dbReference>
<evidence type="ECO:0000256" key="7">
    <source>
        <dbReference type="RuleBase" id="RU363032"/>
    </source>
</evidence>
<dbReference type="Proteomes" id="UP000184038">
    <property type="component" value="Unassembled WGS sequence"/>
</dbReference>
<comment type="subcellular location">
    <subcellularLocation>
        <location evidence="1 7">Cell membrane</location>
        <topology evidence="1 7">Multi-pass membrane protein</topology>
    </subcellularLocation>
</comment>
<dbReference type="PROSITE" id="PS50928">
    <property type="entry name" value="ABC_TM1"/>
    <property type="match status" value="1"/>
</dbReference>
<reference evidence="9 10" key="1">
    <citation type="submission" date="2016-11" db="EMBL/GenBank/DDBJ databases">
        <authorList>
            <person name="Jaros S."/>
            <person name="Januszkiewicz K."/>
            <person name="Wedrychowicz H."/>
        </authorList>
    </citation>
    <scope>NUCLEOTIDE SEQUENCE [LARGE SCALE GENOMIC DNA]</scope>
    <source>
        <strain evidence="9 10">DSM 15930</strain>
    </source>
</reference>
<dbReference type="GO" id="GO:0005886">
    <property type="term" value="C:plasma membrane"/>
    <property type="evidence" value="ECO:0007669"/>
    <property type="project" value="UniProtKB-SubCell"/>
</dbReference>
<dbReference type="AlphaFoldDB" id="A0A1M7J2K1"/>
<evidence type="ECO:0000256" key="3">
    <source>
        <dbReference type="ARBA" id="ARBA00022475"/>
    </source>
</evidence>
<feature type="transmembrane region" description="Helical" evidence="7">
    <location>
        <begin position="86"/>
        <end position="109"/>
    </location>
</feature>
<dbReference type="CDD" id="cd06261">
    <property type="entry name" value="TM_PBP2"/>
    <property type="match status" value="1"/>
</dbReference>
<dbReference type="SUPFAM" id="SSF161098">
    <property type="entry name" value="MetI-like"/>
    <property type="match status" value="1"/>
</dbReference>
<dbReference type="PANTHER" id="PTHR43744:SF9">
    <property type="entry name" value="POLYGALACTURONAN_RHAMNOGALACTURONAN TRANSPORT SYSTEM PERMEASE PROTEIN YTCP"/>
    <property type="match status" value="1"/>
</dbReference>
<comment type="similarity">
    <text evidence="7">Belongs to the binding-protein-dependent transport system permease family.</text>
</comment>
<dbReference type="GO" id="GO:0055085">
    <property type="term" value="P:transmembrane transport"/>
    <property type="evidence" value="ECO:0007669"/>
    <property type="project" value="InterPro"/>
</dbReference>
<evidence type="ECO:0000256" key="6">
    <source>
        <dbReference type="ARBA" id="ARBA00023136"/>
    </source>
</evidence>
<dbReference type="PANTHER" id="PTHR43744">
    <property type="entry name" value="ABC TRANSPORTER PERMEASE PROTEIN MG189-RELATED-RELATED"/>
    <property type="match status" value="1"/>
</dbReference>
<proteinExistence type="inferred from homology"/>
<dbReference type="STRING" id="1120996.SAMN02746066_02110"/>
<evidence type="ECO:0000256" key="2">
    <source>
        <dbReference type="ARBA" id="ARBA00022448"/>
    </source>
</evidence>
<dbReference type="Pfam" id="PF00528">
    <property type="entry name" value="BPD_transp_1"/>
    <property type="match status" value="1"/>
</dbReference>
<feature type="domain" description="ABC transmembrane type-1" evidence="8">
    <location>
        <begin position="86"/>
        <end position="295"/>
    </location>
</feature>
<keyword evidence="2 7" id="KW-0813">Transport</keyword>